<comment type="caution">
    <text evidence="1">The sequence shown here is derived from an EMBL/GenBank/DDBJ whole genome shotgun (WGS) entry which is preliminary data.</text>
</comment>
<evidence type="ECO:0000313" key="2">
    <source>
        <dbReference type="Proteomes" id="UP000814033"/>
    </source>
</evidence>
<gene>
    <name evidence="1" type="ORF">FA95DRAFT_1563149</name>
</gene>
<sequence length="114" mass="12435">MAVVAAAGRTAFSARLSRREASRCGLVVVKAYSASLCGNLPALLPARAQFKPSRHCSPPTHPFWTLHLRELETIPCAIPSQTPPQVSHPRRRPRQSPCLVSRPETAGLSSARWT</sequence>
<evidence type="ECO:0000313" key="1">
    <source>
        <dbReference type="EMBL" id="KAI0043612.1"/>
    </source>
</evidence>
<name>A0ACB8RIK6_9AGAM</name>
<dbReference type="Proteomes" id="UP000814033">
    <property type="component" value="Unassembled WGS sequence"/>
</dbReference>
<dbReference type="EMBL" id="MU276011">
    <property type="protein sequence ID" value="KAI0043612.1"/>
    <property type="molecule type" value="Genomic_DNA"/>
</dbReference>
<protein>
    <submittedName>
        <fullName evidence="1">Uncharacterized protein</fullName>
    </submittedName>
</protein>
<reference evidence="1" key="2">
    <citation type="journal article" date="2022" name="New Phytol.">
        <title>Evolutionary transition to the ectomycorrhizal habit in the genomes of a hyperdiverse lineage of mushroom-forming fungi.</title>
        <authorList>
            <person name="Looney B."/>
            <person name="Miyauchi S."/>
            <person name="Morin E."/>
            <person name="Drula E."/>
            <person name="Courty P.E."/>
            <person name="Kohler A."/>
            <person name="Kuo A."/>
            <person name="LaButti K."/>
            <person name="Pangilinan J."/>
            <person name="Lipzen A."/>
            <person name="Riley R."/>
            <person name="Andreopoulos W."/>
            <person name="He G."/>
            <person name="Johnson J."/>
            <person name="Nolan M."/>
            <person name="Tritt A."/>
            <person name="Barry K.W."/>
            <person name="Grigoriev I.V."/>
            <person name="Nagy L.G."/>
            <person name="Hibbett D."/>
            <person name="Henrissat B."/>
            <person name="Matheny P.B."/>
            <person name="Labbe J."/>
            <person name="Martin F.M."/>
        </authorList>
    </citation>
    <scope>NUCLEOTIDE SEQUENCE</scope>
    <source>
        <strain evidence="1">FP105234-sp</strain>
    </source>
</reference>
<accession>A0ACB8RIK6</accession>
<reference evidence="1" key="1">
    <citation type="submission" date="2021-02" db="EMBL/GenBank/DDBJ databases">
        <authorList>
            <consortium name="DOE Joint Genome Institute"/>
            <person name="Ahrendt S."/>
            <person name="Looney B.P."/>
            <person name="Miyauchi S."/>
            <person name="Morin E."/>
            <person name="Drula E."/>
            <person name="Courty P.E."/>
            <person name="Chicoki N."/>
            <person name="Fauchery L."/>
            <person name="Kohler A."/>
            <person name="Kuo A."/>
            <person name="Labutti K."/>
            <person name="Pangilinan J."/>
            <person name="Lipzen A."/>
            <person name="Riley R."/>
            <person name="Andreopoulos W."/>
            <person name="He G."/>
            <person name="Johnson J."/>
            <person name="Barry K.W."/>
            <person name="Grigoriev I.V."/>
            <person name="Nagy L."/>
            <person name="Hibbett D."/>
            <person name="Henrissat B."/>
            <person name="Matheny P.B."/>
            <person name="Labbe J."/>
            <person name="Martin F."/>
        </authorList>
    </citation>
    <scope>NUCLEOTIDE SEQUENCE</scope>
    <source>
        <strain evidence="1">FP105234-sp</strain>
    </source>
</reference>
<keyword evidence="2" id="KW-1185">Reference proteome</keyword>
<organism evidence="1 2">
    <name type="scientific">Auriscalpium vulgare</name>
    <dbReference type="NCBI Taxonomy" id="40419"/>
    <lineage>
        <taxon>Eukaryota</taxon>
        <taxon>Fungi</taxon>
        <taxon>Dikarya</taxon>
        <taxon>Basidiomycota</taxon>
        <taxon>Agaricomycotina</taxon>
        <taxon>Agaricomycetes</taxon>
        <taxon>Russulales</taxon>
        <taxon>Auriscalpiaceae</taxon>
        <taxon>Auriscalpium</taxon>
    </lineage>
</organism>
<proteinExistence type="predicted"/>